<dbReference type="Proteomes" id="UP001227126">
    <property type="component" value="Unassembled WGS sequence"/>
</dbReference>
<organism evidence="1 2">
    <name type="scientific">Sedimentitalea xiamensis</name>
    <dbReference type="NCBI Taxonomy" id="3050037"/>
    <lineage>
        <taxon>Bacteria</taxon>
        <taxon>Pseudomonadati</taxon>
        <taxon>Pseudomonadota</taxon>
        <taxon>Alphaproteobacteria</taxon>
        <taxon>Rhodobacterales</taxon>
        <taxon>Paracoccaceae</taxon>
        <taxon>Sedimentitalea</taxon>
    </lineage>
</organism>
<gene>
    <name evidence="1" type="ORF">QO034_01290</name>
</gene>
<evidence type="ECO:0000313" key="2">
    <source>
        <dbReference type="Proteomes" id="UP001227126"/>
    </source>
</evidence>
<name>A0ABT7F9E6_9RHOB</name>
<reference evidence="1 2" key="1">
    <citation type="submission" date="2023-05" db="EMBL/GenBank/DDBJ databases">
        <title>Sedimentitalea sp. nov. JM2-8.</title>
        <authorList>
            <person name="Huang J."/>
        </authorList>
    </citation>
    <scope>NUCLEOTIDE SEQUENCE [LARGE SCALE GENOMIC DNA]</scope>
    <source>
        <strain evidence="1 2">JM2-8</strain>
    </source>
</reference>
<comment type="caution">
    <text evidence="1">The sequence shown here is derived from an EMBL/GenBank/DDBJ whole genome shotgun (WGS) entry which is preliminary data.</text>
</comment>
<protein>
    <submittedName>
        <fullName evidence="1">Uncharacterized protein</fullName>
    </submittedName>
</protein>
<sequence length="44" mass="4794">MLRTIIMGTCVFIQGTFVKTLPDGRIVIRVGNTTYEGKPINPAA</sequence>
<evidence type="ECO:0000313" key="1">
    <source>
        <dbReference type="EMBL" id="MDK3071732.1"/>
    </source>
</evidence>
<accession>A0ABT7F9E6</accession>
<proteinExistence type="predicted"/>
<dbReference type="RefSeq" id="WP_284483682.1">
    <property type="nucleotide sequence ID" value="NZ_JASNJE010000001.1"/>
</dbReference>
<keyword evidence="2" id="KW-1185">Reference proteome</keyword>
<dbReference type="EMBL" id="JASNJE010000001">
    <property type="protein sequence ID" value="MDK3071732.1"/>
    <property type="molecule type" value="Genomic_DNA"/>
</dbReference>